<dbReference type="HOGENOM" id="CLU_1841300_0_0_12"/>
<feature type="transmembrane region" description="Helical" evidence="2">
    <location>
        <begin position="36"/>
        <end position="56"/>
    </location>
</feature>
<proteinExistence type="predicted"/>
<evidence type="ECO:0000256" key="1">
    <source>
        <dbReference type="SAM" id="MobiDB-lite"/>
    </source>
</evidence>
<organism evidence="3 4">
    <name type="scientific">Brachyspira pilosicoli B2904</name>
    <dbReference type="NCBI Taxonomy" id="1133568"/>
    <lineage>
        <taxon>Bacteria</taxon>
        <taxon>Pseudomonadati</taxon>
        <taxon>Spirochaetota</taxon>
        <taxon>Spirochaetia</taxon>
        <taxon>Brachyspirales</taxon>
        <taxon>Brachyspiraceae</taxon>
        <taxon>Brachyspira</taxon>
    </lineage>
</organism>
<keyword evidence="2" id="KW-0472">Membrane</keyword>
<dbReference type="Proteomes" id="UP000007346">
    <property type="component" value="Chromosome"/>
</dbReference>
<feature type="transmembrane region" description="Helical" evidence="2">
    <location>
        <begin position="12"/>
        <end position="29"/>
    </location>
</feature>
<name>J9UKH4_BRAPL</name>
<dbReference type="PATRIC" id="fig|1133568.3.peg.1002"/>
<keyword evidence="2" id="KW-1133">Transmembrane helix</keyword>
<accession>J9UKH4</accession>
<dbReference type="EMBL" id="CP003490">
    <property type="protein sequence ID" value="AFR70345.1"/>
    <property type="molecule type" value="Genomic_DNA"/>
</dbReference>
<keyword evidence="2" id="KW-0812">Transmembrane</keyword>
<feature type="transmembrane region" description="Helical" evidence="2">
    <location>
        <begin position="68"/>
        <end position="92"/>
    </location>
</feature>
<reference evidence="3 4" key="1">
    <citation type="journal article" date="2012" name="BMC Genomics">
        <title>Comparative genomics of Brachyspira pilosicoli strains: genome rearrangements, reductions and correlation of genetic compliment with phenotypic diversity.</title>
        <authorList>
            <person name="Mappley L.J."/>
            <person name="Black M.L."/>
            <person name="Abuoun M."/>
            <person name="Darby A.C."/>
            <person name="Woodward M.J."/>
            <person name="Parkhill J."/>
            <person name="Turner A.K."/>
            <person name="Bellgard M.I."/>
            <person name="La T."/>
            <person name="Phillips N.D."/>
            <person name="La Ragione R.M."/>
            <person name="Hampson D.J."/>
        </authorList>
    </citation>
    <scope>NUCLEOTIDE SEQUENCE [LARGE SCALE GENOMIC DNA]</scope>
    <source>
        <strain evidence="3">B2904</strain>
    </source>
</reference>
<protein>
    <submittedName>
        <fullName evidence="3">Uncharacterized protein</fullName>
    </submittedName>
</protein>
<evidence type="ECO:0000313" key="3">
    <source>
        <dbReference type="EMBL" id="AFR70345.1"/>
    </source>
</evidence>
<dbReference type="KEGG" id="bpj:B2904_orf1004"/>
<gene>
    <name evidence="3" type="ORF">B2904_orf1004</name>
</gene>
<sequence>MNIKLDKETISYLTAILILTIIVSYGFANKVAKNKIWLLLIIPLIFIIYLVLPYFYNYFFNTAYDTKIALIPYASSSVLMSFIYYVLFALFYGRIVKNKNIKNDDKTLEIKNIETNEETKNNEDTNNISLDSQNKEDNK</sequence>
<dbReference type="AlphaFoldDB" id="J9UKH4"/>
<evidence type="ECO:0000313" key="4">
    <source>
        <dbReference type="Proteomes" id="UP000007346"/>
    </source>
</evidence>
<feature type="region of interest" description="Disordered" evidence="1">
    <location>
        <begin position="119"/>
        <end position="139"/>
    </location>
</feature>
<evidence type="ECO:0000256" key="2">
    <source>
        <dbReference type="SAM" id="Phobius"/>
    </source>
</evidence>
<dbReference type="RefSeq" id="WP_014935732.1">
    <property type="nucleotide sequence ID" value="NC_018607.1"/>
</dbReference>